<accession>A0A4Z2GQ70</accession>
<gene>
    <name evidence="1" type="ORF">EYF80_034000</name>
</gene>
<organism evidence="1 2">
    <name type="scientific">Liparis tanakae</name>
    <name type="common">Tanaka's snailfish</name>
    <dbReference type="NCBI Taxonomy" id="230148"/>
    <lineage>
        <taxon>Eukaryota</taxon>
        <taxon>Metazoa</taxon>
        <taxon>Chordata</taxon>
        <taxon>Craniata</taxon>
        <taxon>Vertebrata</taxon>
        <taxon>Euteleostomi</taxon>
        <taxon>Actinopterygii</taxon>
        <taxon>Neopterygii</taxon>
        <taxon>Teleostei</taxon>
        <taxon>Neoteleostei</taxon>
        <taxon>Acanthomorphata</taxon>
        <taxon>Eupercaria</taxon>
        <taxon>Perciformes</taxon>
        <taxon>Cottioidei</taxon>
        <taxon>Cottales</taxon>
        <taxon>Liparidae</taxon>
        <taxon>Liparis</taxon>
    </lineage>
</organism>
<sequence length="88" mass="9826">MSEWSFFSSSSTAINLHKSEVRQHSLVLLILDQQSGFTLVLPHCCNSQLLLQQRNLLMDEDVCLSRDWPLPGQSGLDDIMLPEAGRAG</sequence>
<proteinExistence type="predicted"/>
<evidence type="ECO:0000313" key="1">
    <source>
        <dbReference type="EMBL" id="TNN55828.1"/>
    </source>
</evidence>
<protein>
    <submittedName>
        <fullName evidence="1">Uncharacterized protein</fullName>
    </submittedName>
</protein>
<dbReference type="Proteomes" id="UP000314294">
    <property type="component" value="Unassembled WGS sequence"/>
</dbReference>
<comment type="caution">
    <text evidence="1">The sequence shown here is derived from an EMBL/GenBank/DDBJ whole genome shotgun (WGS) entry which is preliminary data.</text>
</comment>
<keyword evidence="2" id="KW-1185">Reference proteome</keyword>
<evidence type="ECO:0000313" key="2">
    <source>
        <dbReference type="Proteomes" id="UP000314294"/>
    </source>
</evidence>
<reference evidence="1 2" key="1">
    <citation type="submission" date="2019-03" db="EMBL/GenBank/DDBJ databases">
        <title>First draft genome of Liparis tanakae, snailfish: a comprehensive survey of snailfish specific genes.</title>
        <authorList>
            <person name="Kim W."/>
            <person name="Song I."/>
            <person name="Jeong J.-H."/>
            <person name="Kim D."/>
            <person name="Kim S."/>
            <person name="Ryu S."/>
            <person name="Song J.Y."/>
            <person name="Lee S.K."/>
        </authorList>
    </citation>
    <scope>NUCLEOTIDE SEQUENCE [LARGE SCALE GENOMIC DNA]</scope>
    <source>
        <tissue evidence="1">Muscle</tissue>
    </source>
</reference>
<name>A0A4Z2GQ70_9TELE</name>
<dbReference type="EMBL" id="SRLO01000445">
    <property type="protein sequence ID" value="TNN55828.1"/>
    <property type="molecule type" value="Genomic_DNA"/>
</dbReference>
<dbReference type="AlphaFoldDB" id="A0A4Z2GQ70"/>